<keyword evidence="1" id="KW-0863">Zinc-finger</keyword>
<feature type="domain" description="SWIM-type" evidence="3">
    <location>
        <begin position="65"/>
        <end position="101"/>
    </location>
</feature>
<comment type="caution">
    <text evidence="4">The sequence shown here is derived from an EMBL/GenBank/DDBJ whole genome shotgun (WGS) entry which is preliminary data.</text>
</comment>
<evidence type="ECO:0000259" key="3">
    <source>
        <dbReference type="PROSITE" id="PS50966"/>
    </source>
</evidence>
<reference evidence="4 5" key="1">
    <citation type="journal article" date="2013" name="Genome Announc.">
        <title>Draft Genome Sequence of the Lignocellulose Decomposer Thermobifida fusca Strain TM51.</title>
        <authorList>
            <person name="Toth A."/>
            <person name="Barna T."/>
            <person name="Nagy I."/>
            <person name="Horvath B."/>
            <person name="Nagy I."/>
            <person name="Tancsics A."/>
            <person name="Kriszt B."/>
            <person name="Baka E."/>
            <person name="Fekete C."/>
            <person name="Kukolya J."/>
        </authorList>
    </citation>
    <scope>NUCLEOTIDE SEQUENCE [LARGE SCALE GENOMIC DNA]</scope>
    <source>
        <strain evidence="4 5">TM51</strain>
    </source>
</reference>
<keyword evidence="5" id="KW-1185">Reference proteome</keyword>
<protein>
    <recommendedName>
        <fullName evidence="3">SWIM-type domain-containing protein</fullName>
    </recommendedName>
</protein>
<dbReference type="PROSITE" id="PS50966">
    <property type="entry name" value="ZF_SWIM"/>
    <property type="match status" value="1"/>
</dbReference>
<feature type="compositionally biased region" description="Low complexity" evidence="2">
    <location>
        <begin position="124"/>
        <end position="138"/>
    </location>
</feature>
<dbReference type="InterPro" id="IPR007527">
    <property type="entry name" value="Znf_SWIM"/>
</dbReference>
<accession>A0A9P2WRC0</accession>
<feature type="region of interest" description="Disordered" evidence="2">
    <location>
        <begin position="124"/>
        <end position="147"/>
    </location>
</feature>
<dbReference type="Proteomes" id="UP000014184">
    <property type="component" value="Unassembled WGS sequence"/>
</dbReference>
<dbReference type="EMBL" id="AOSG01000036">
    <property type="protein sequence ID" value="EOR71448.1"/>
    <property type="molecule type" value="Genomic_DNA"/>
</dbReference>
<proteinExistence type="predicted"/>
<organism evidence="4 5">
    <name type="scientific">Thermobifida fusca TM51</name>
    <dbReference type="NCBI Taxonomy" id="1169414"/>
    <lineage>
        <taxon>Bacteria</taxon>
        <taxon>Bacillati</taxon>
        <taxon>Actinomycetota</taxon>
        <taxon>Actinomycetes</taxon>
        <taxon>Streptosporangiales</taxon>
        <taxon>Nocardiopsidaceae</taxon>
        <taxon>Thermobifida</taxon>
    </lineage>
</organism>
<evidence type="ECO:0000256" key="2">
    <source>
        <dbReference type="SAM" id="MobiDB-lite"/>
    </source>
</evidence>
<keyword evidence="1" id="KW-0862">Zinc</keyword>
<evidence type="ECO:0000256" key="1">
    <source>
        <dbReference type="PROSITE-ProRule" id="PRU00325"/>
    </source>
</evidence>
<dbReference type="Pfam" id="PF04434">
    <property type="entry name" value="SWIM"/>
    <property type="match status" value="1"/>
</dbReference>
<dbReference type="GO" id="GO:0008270">
    <property type="term" value="F:zinc ion binding"/>
    <property type="evidence" value="ECO:0007669"/>
    <property type="project" value="UniProtKB-KW"/>
</dbReference>
<sequence>MSERWTANDVWALAPDVSSRKAATKIAHPDSWPRLGWRPAGPDTDAPGGATAVWGECKGSGAKHYQVAVHLIGPGTPAYRCSCPSRKIPCKHVLALLVLWTEDVAVEDTGPDWLDEWLNQRAARAAAAKPAPQKTTKTSTDPDAVARRARQREQRVADGVVELDTWLIDQVSAGLATNRRDSTQRDGMAARLVDAQAGRLAHQLRSLNHVASEDDWPDRLLTEYALLHLLCVSYQRSDTLPAPLRATVRARIGFPLPEPEETVRDHWDVLGRCDFTADQVRGRRIWLRGQATGRTALLLSFAPKGRALDTPARVGTLLDAELAFYPAENRAVIATRYSEQRADTPRGGSIADALADAARALAADPWRDTWPVVLTDVTCVRGDVFWLTDSSGDALPLLRQDTKFGWQIFSVSGGHPVTVVAEWTPDGLRPLAVWDHRKHPILPA</sequence>
<gene>
    <name evidence="4" type="ORF">TM51_07651</name>
</gene>
<name>A0A9P2WRC0_THEFU</name>
<evidence type="ECO:0000313" key="5">
    <source>
        <dbReference type="Proteomes" id="UP000014184"/>
    </source>
</evidence>
<keyword evidence="1" id="KW-0479">Metal-binding</keyword>
<dbReference type="AlphaFoldDB" id="A0A9P2WRC0"/>
<evidence type="ECO:0000313" key="4">
    <source>
        <dbReference type="EMBL" id="EOR71448.1"/>
    </source>
</evidence>
<dbReference type="RefSeq" id="WP_011291891.1">
    <property type="nucleotide sequence ID" value="NZ_AOSG01000036.1"/>
</dbReference>